<organism evidence="1 2">
    <name type="scientific">Candidatus Blautia faecigallinarum</name>
    <dbReference type="NCBI Taxonomy" id="2838488"/>
    <lineage>
        <taxon>Bacteria</taxon>
        <taxon>Bacillati</taxon>
        <taxon>Bacillota</taxon>
        <taxon>Clostridia</taxon>
        <taxon>Lachnospirales</taxon>
        <taxon>Lachnospiraceae</taxon>
        <taxon>Blautia</taxon>
    </lineage>
</organism>
<evidence type="ECO:0000313" key="1">
    <source>
        <dbReference type="EMBL" id="HIZ21619.1"/>
    </source>
</evidence>
<sequence length="261" mass="30174">MEGRTGTEIKNYTIGKEYAFVQKASSKGTQVKYYKDGYWYKIDKCGYESISEFLASLVLKYSNAKDFVDYEICRINGESGCRSRNFLREGEEFLTFQNLYEIYYGGSLSNRIFELREVRERLSFVTGLLYQICKIDVTDYLKKILSLDMLILNEDRHFHNLGVIRSGSAYREAPIFDNGYSLLCDYSRYPGFLGKDELELEIEKAAACPFSGSFEQQALAAGFGLKIDYEGLYAALEQVNDCRGKQILLLQLKRYKRILEF</sequence>
<gene>
    <name evidence="1" type="ORF">IAA21_02310</name>
</gene>
<name>A0A9D2DRG0_9FIRM</name>
<dbReference type="Proteomes" id="UP000824041">
    <property type="component" value="Unassembled WGS sequence"/>
</dbReference>
<proteinExistence type="predicted"/>
<reference evidence="1" key="2">
    <citation type="submission" date="2021-04" db="EMBL/GenBank/DDBJ databases">
        <authorList>
            <person name="Gilroy R."/>
        </authorList>
    </citation>
    <scope>NUCLEOTIDE SEQUENCE</scope>
    <source>
        <strain evidence="1">14324</strain>
    </source>
</reference>
<evidence type="ECO:0008006" key="3">
    <source>
        <dbReference type="Google" id="ProtNLM"/>
    </source>
</evidence>
<comment type="caution">
    <text evidence="1">The sequence shown here is derived from an EMBL/GenBank/DDBJ whole genome shotgun (WGS) entry which is preliminary data.</text>
</comment>
<evidence type="ECO:0000313" key="2">
    <source>
        <dbReference type="Proteomes" id="UP000824041"/>
    </source>
</evidence>
<protein>
    <recommendedName>
        <fullName evidence="3">HipA-like C-terminal domain-containing protein</fullName>
    </recommendedName>
</protein>
<dbReference type="AlphaFoldDB" id="A0A9D2DRG0"/>
<accession>A0A9D2DRG0</accession>
<dbReference type="Gene3D" id="1.10.1070.20">
    <property type="match status" value="1"/>
</dbReference>
<dbReference type="EMBL" id="DXBU01000027">
    <property type="protein sequence ID" value="HIZ21619.1"/>
    <property type="molecule type" value="Genomic_DNA"/>
</dbReference>
<reference evidence="1" key="1">
    <citation type="journal article" date="2021" name="PeerJ">
        <title>Extensive microbial diversity within the chicken gut microbiome revealed by metagenomics and culture.</title>
        <authorList>
            <person name="Gilroy R."/>
            <person name="Ravi A."/>
            <person name="Getino M."/>
            <person name="Pursley I."/>
            <person name="Horton D.L."/>
            <person name="Alikhan N.F."/>
            <person name="Baker D."/>
            <person name="Gharbi K."/>
            <person name="Hall N."/>
            <person name="Watson M."/>
            <person name="Adriaenssens E.M."/>
            <person name="Foster-Nyarko E."/>
            <person name="Jarju S."/>
            <person name="Secka A."/>
            <person name="Antonio M."/>
            <person name="Oren A."/>
            <person name="Chaudhuri R.R."/>
            <person name="La Ragione R."/>
            <person name="Hildebrand F."/>
            <person name="Pallen M.J."/>
        </authorList>
    </citation>
    <scope>NUCLEOTIDE SEQUENCE</scope>
    <source>
        <strain evidence="1">14324</strain>
    </source>
</reference>